<dbReference type="Proteomes" id="UP000318661">
    <property type="component" value="Unassembled WGS sequence"/>
</dbReference>
<proteinExistence type="predicted"/>
<dbReference type="EMBL" id="VBAJ01000349">
    <property type="protein sequence ID" value="TMJ00339.1"/>
    <property type="molecule type" value="Genomic_DNA"/>
</dbReference>
<protein>
    <recommendedName>
        <fullName evidence="3">TfoX/Sxy family protein</fullName>
    </recommendedName>
</protein>
<name>A0A537KX94_9BACT</name>
<evidence type="ECO:0000313" key="1">
    <source>
        <dbReference type="EMBL" id="TMJ00339.1"/>
    </source>
</evidence>
<accession>A0A537KX94</accession>
<gene>
    <name evidence="1" type="ORF">E6G99_13055</name>
</gene>
<evidence type="ECO:0008006" key="3">
    <source>
        <dbReference type="Google" id="ProtNLM"/>
    </source>
</evidence>
<organism evidence="1 2">
    <name type="scientific">Candidatus Segetimicrobium genomatis</name>
    <dbReference type="NCBI Taxonomy" id="2569760"/>
    <lineage>
        <taxon>Bacteria</taxon>
        <taxon>Bacillati</taxon>
        <taxon>Candidatus Sysuimicrobiota</taxon>
        <taxon>Candidatus Sysuimicrobiia</taxon>
        <taxon>Candidatus Sysuimicrobiales</taxon>
        <taxon>Candidatus Segetimicrobiaceae</taxon>
        <taxon>Candidatus Segetimicrobium</taxon>
    </lineage>
</organism>
<dbReference type="AlphaFoldDB" id="A0A537KX94"/>
<evidence type="ECO:0000313" key="2">
    <source>
        <dbReference type="Proteomes" id="UP000318661"/>
    </source>
</evidence>
<sequence>MIEDETFQRIVDTSLKDKKITQMIMFGSPGLRVARKVFTFLWKGRLVLKLPAERVQHLIGSGDAKLFDPGHGRVSKEWVSVGPGRKREWPGLAKEAREFVARVSARPGRAATRR</sequence>
<reference evidence="1 2" key="1">
    <citation type="journal article" date="2019" name="Nat. Microbiol.">
        <title>Mediterranean grassland soil C-N compound turnover is dependent on rainfall and depth, and is mediated by genomically divergent microorganisms.</title>
        <authorList>
            <person name="Diamond S."/>
            <person name="Andeer P.F."/>
            <person name="Li Z."/>
            <person name="Crits-Christoph A."/>
            <person name="Burstein D."/>
            <person name="Anantharaman K."/>
            <person name="Lane K.R."/>
            <person name="Thomas B.C."/>
            <person name="Pan C."/>
            <person name="Northen T.R."/>
            <person name="Banfield J.F."/>
        </authorList>
    </citation>
    <scope>NUCLEOTIDE SEQUENCE [LARGE SCALE GENOMIC DNA]</scope>
    <source>
        <strain evidence="1">NP_2</strain>
    </source>
</reference>
<comment type="caution">
    <text evidence="1">The sequence shown here is derived from an EMBL/GenBank/DDBJ whole genome shotgun (WGS) entry which is preliminary data.</text>
</comment>